<keyword evidence="1" id="KW-0732">Signal</keyword>
<reference evidence="2" key="3">
    <citation type="submission" date="2015-04" db="UniProtKB">
        <authorList>
            <consortium name="EnsemblPlants"/>
        </authorList>
    </citation>
    <scope>IDENTIFICATION</scope>
</reference>
<feature type="signal peptide" evidence="1">
    <location>
        <begin position="1"/>
        <end position="26"/>
    </location>
</feature>
<organism evidence="2 3">
    <name type="scientific">Leersia perrieri</name>
    <dbReference type="NCBI Taxonomy" id="77586"/>
    <lineage>
        <taxon>Eukaryota</taxon>
        <taxon>Viridiplantae</taxon>
        <taxon>Streptophyta</taxon>
        <taxon>Embryophyta</taxon>
        <taxon>Tracheophyta</taxon>
        <taxon>Spermatophyta</taxon>
        <taxon>Magnoliopsida</taxon>
        <taxon>Liliopsida</taxon>
        <taxon>Poales</taxon>
        <taxon>Poaceae</taxon>
        <taxon>BOP clade</taxon>
        <taxon>Oryzoideae</taxon>
        <taxon>Oryzeae</taxon>
        <taxon>Oryzinae</taxon>
        <taxon>Leersia</taxon>
    </lineage>
</organism>
<evidence type="ECO:0000313" key="2">
    <source>
        <dbReference type="EnsemblPlants" id="LPERR04G08180.1"/>
    </source>
</evidence>
<dbReference type="Proteomes" id="UP000032180">
    <property type="component" value="Chromosome 4"/>
</dbReference>
<keyword evidence="3" id="KW-1185">Reference proteome</keyword>
<dbReference type="AlphaFoldDB" id="A0A0D9W4I6"/>
<reference evidence="3" key="2">
    <citation type="submission" date="2013-12" db="EMBL/GenBank/DDBJ databases">
        <authorList>
            <person name="Yu Y."/>
            <person name="Lee S."/>
            <person name="de Baynast K."/>
            <person name="Wissotski M."/>
            <person name="Liu L."/>
            <person name="Talag J."/>
            <person name="Goicoechea J."/>
            <person name="Angelova A."/>
            <person name="Jetty R."/>
            <person name="Kudrna D."/>
            <person name="Golser W."/>
            <person name="Rivera L."/>
            <person name="Zhang J."/>
            <person name="Wing R."/>
        </authorList>
    </citation>
    <scope>NUCLEOTIDE SEQUENCE</scope>
</reference>
<dbReference type="HOGENOM" id="CLU_056689_0_0_1"/>
<dbReference type="STRING" id="77586.A0A0D9W4I6"/>
<dbReference type="Gramene" id="LPERR04G08180.1">
    <property type="protein sequence ID" value="LPERR04G08180.1"/>
    <property type="gene ID" value="LPERR04G08180"/>
</dbReference>
<dbReference type="Pfam" id="PF13668">
    <property type="entry name" value="Ferritin_2"/>
    <property type="match status" value="1"/>
</dbReference>
<accession>A0A0D9W4I6</accession>
<name>A0A0D9W4I6_9ORYZ</name>
<sequence>MVAHATTFAVVAAVALFAVCGGGARAQDMDKEDWSRFIGGGGGAGVTLLPQSDVDQLEFPLNLEYLETEFFCWSALGYGLDGIDSKLTGGGPAPIGAQIANLTPLIRDIATQFCYQEVGHLRAIKNTVKGFSRPQLDISAANFGKIVDQALNRTLNPPFNPYENSVNFLLASYLFPYVGLTGYVGSNPKLITPQAKKRCWGWNRRRTLLYENATLRVESAGGVGVAELTLRNALGRKGVKDEGLVVPREQGPEGKTTGNIIAGDRFSLAYDRTPDQVLGIVYGSGDPAKCGGFFPRCADGRIARSYIA</sequence>
<proteinExistence type="predicted"/>
<dbReference type="InterPro" id="IPR052965">
    <property type="entry name" value="Pigment-catalase-like"/>
</dbReference>
<dbReference type="EnsemblPlants" id="LPERR04G08180.1">
    <property type="protein sequence ID" value="LPERR04G08180.1"/>
    <property type="gene ID" value="LPERR04G08180"/>
</dbReference>
<dbReference type="PANTHER" id="PTHR31694:SF21">
    <property type="entry name" value="OS04G0404400 PROTEIN"/>
    <property type="match status" value="1"/>
</dbReference>
<protein>
    <recommendedName>
        <fullName evidence="4">Desiccation-related protein PCC13-62</fullName>
    </recommendedName>
</protein>
<evidence type="ECO:0008006" key="4">
    <source>
        <dbReference type="Google" id="ProtNLM"/>
    </source>
</evidence>
<dbReference type="PANTHER" id="PTHR31694">
    <property type="entry name" value="DESICCATION-LIKE PROTEIN"/>
    <property type="match status" value="1"/>
</dbReference>
<feature type="chain" id="PRO_5002348364" description="Desiccation-related protein PCC13-62" evidence="1">
    <location>
        <begin position="27"/>
        <end position="308"/>
    </location>
</feature>
<dbReference type="eggNOG" id="ENOG502QR8B">
    <property type="taxonomic scope" value="Eukaryota"/>
</dbReference>
<reference evidence="2 3" key="1">
    <citation type="submission" date="2012-08" db="EMBL/GenBank/DDBJ databases">
        <title>Oryza genome evolution.</title>
        <authorList>
            <person name="Wing R.A."/>
        </authorList>
    </citation>
    <scope>NUCLEOTIDE SEQUENCE</scope>
</reference>
<evidence type="ECO:0000256" key="1">
    <source>
        <dbReference type="SAM" id="SignalP"/>
    </source>
</evidence>
<evidence type="ECO:0000313" key="3">
    <source>
        <dbReference type="Proteomes" id="UP000032180"/>
    </source>
</evidence>